<organism evidence="1 2">
    <name type="scientific">Eumeta variegata</name>
    <name type="common">Bagworm moth</name>
    <name type="synonym">Eumeta japonica</name>
    <dbReference type="NCBI Taxonomy" id="151549"/>
    <lineage>
        <taxon>Eukaryota</taxon>
        <taxon>Metazoa</taxon>
        <taxon>Ecdysozoa</taxon>
        <taxon>Arthropoda</taxon>
        <taxon>Hexapoda</taxon>
        <taxon>Insecta</taxon>
        <taxon>Pterygota</taxon>
        <taxon>Neoptera</taxon>
        <taxon>Endopterygota</taxon>
        <taxon>Lepidoptera</taxon>
        <taxon>Glossata</taxon>
        <taxon>Ditrysia</taxon>
        <taxon>Tineoidea</taxon>
        <taxon>Psychidae</taxon>
        <taxon>Oiketicinae</taxon>
        <taxon>Eumeta</taxon>
    </lineage>
</organism>
<proteinExistence type="predicted"/>
<dbReference type="AlphaFoldDB" id="A0A4C1ZUZ5"/>
<gene>
    <name evidence="1" type="ORF">EVAR_66631_1</name>
</gene>
<keyword evidence="2" id="KW-1185">Reference proteome</keyword>
<reference evidence="1 2" key="1">
    <citation type="journal article" date="2019" name="Commun. Biol.">
        <title>The bagworm genome reveals a unique fibroin gene that provides high tensile strength.</title>
        <authorList>
            <person name="Kono N."/>
            <person name="Nakamura H."/>
            <person name="Ohtoshi R."/>
            <person name="Tomita M."/>
            <person name="Numata K."/>
            <person name="Arakawa K."/>
        </authorList>
    </citation>
    <scope>NUCLEOTIDE SEQUENCE [LARGE SCALE GENOMIC DNA]</scope>
</reference>
<comment type="caution">
    <text evidence="1">The sequence shown here is derived from an EMBL/GenBank/DDBJ whole genome shotgun (WGS) entry which is preliminary data.</text>
</comment>
<dbReference type="EMBL" id="BGZK01002094">
    <property type="protein sequence ID" value="GBP90593.1"/>
    <property type="molecule type" value="Genomic_DNA"/>
</dbReference>
<evidence type="ECO:0000313" key="1">
    <source>
        <dbReference type="EMBL" id="GBP90593.1"/>
    </source>
</evidence>
<evidence type="ECO:0000313" key="2">
    <source>
        <dbReference type="Proteomes" id="UP000299102"/>
    </source>
</evidence>
<name>A0A4C1ZUZ5_EUMVA</name>
<dbReference type="Proteomes" id="UP000299102">
    <property type="component" value="Unassembled WGS sequence"/>
</dbReference>
<protein>
    <submittedName>
        <fullName evidence="1">Uncharacterized protein</fullName>
    </submittedName>
</protein>
<sequence length="67" mass="7488">MVSEAKQISRDPYHVENYSLCPPFWETGVNTITRAGPQRAPVDRAPGSSAGRALIPRVFVLNERYTI</sequence>
<accession>A0A4C1ZUZ5</accession>